<dbReference type="InterPro" id="IPR011051">
    <property type="entry name" value="RmlC_Cupin_sf"/>
</dbReference>
<dbReference type="Gene3D" id="2.60.120.10">
    <property type="entry name" value="Jelly Rolls"/>
    <property type="match status" value="2"/>
</dbReference>
<dbReference type="EMBL" id="VYQB01000014">
    <property type="protein sequence ID" value="KAA9013968.1"/>
    <property type="molecule type" value="Genomic_DNA"/>
</dbReference>
<dbReference type="RefSeq" id="WP_120253420.1">
    <property type="nucleotide sequence ID" value="NZ_VYPZ01000011.1"/>
</dbReference>
<feature type="domain" description="(S)-ureidoglycine aminohydrolase cupin" evidence="1">
    <location>
        <begin position="162"/>
        <end position="233"/>
    </location>
</feature>
<name>A0A5J5I0I2_9SPHN</name>
<evidence type="ECO:0000313" key="5">
    <source>
        <dbReference type="Proteomes" id="UP000326364"/>
    </source>
</evidence>
<reference evidence="4 5" key="1">
    <citation type="submission" date="2019-09" db="EMBL/GenBank/DDBJ databases">
        <authorList>
            <person name="Feng G."/>
        </authorList>
    </citation>
    <scope>NUCLEOTIDE SEQUENCE [LARGE SCALE GENOMIC DNA]</scope>
    <source>
        <strain evidence="3 4">KACC 19283</strain>
        <strain evidence="2 5">KACC 19284</strain>
    </source>
</reference>
<keyword evidence="5" id="KW-1185">Reference proteome</keyword>
<dbReference type="AlphaFoldDB" id="A0A5J5I0I2"/>
<sequence>MTSTASQIRSFIDLRQWAAGVTVAPAIGDAFLGARAALPLADGPISAGLILLPQGNGTVSALPGEEFIIVEAGAVRIEQAGKRFTLTEGQSLLLRDGATFDWSADADVRLVFMRRSGGPAGDGAIIPVDTGAPLEPSGAPLAELLVGPTPQCRNHGDYKSDDGEYMVGTWDSTPYYRRAMAYRHFELMYLLEGSVTFVDEAGEEGTFHKGDIFLVEQGAQCSWDSQVHVKKVYCIYRPA</sequence>
<organism evidence="3 4">
    <name type="scientific">Sphingobium limneticum</name>
    <dbReference type="NCBI Taxonomy" id="1007511"/>
    <lineage>
        <taxon>Bacteria</taxon>
        <taxon>Pseudomonadati</taxon>
        <taxon>Pseudomonadota</taxon>
        <taxon>Alphaproteobacteria</taxon>
        <taxon>Sphingomonadales</taxon>
        <taxon>Sphingomonadaceae</taxon>
        <taxon>Sphingobium</taxon>
    </lineage>
</organism>
<dbReference type="PANTHER" id="PTHR40943:SF1">
    <property type="entry name" value="CYTOPLASMIC PROTEIN"/>
    <property type="match status" value="1"/>
</dbReference>
<evidence type="ECO:0000259" key="1">
    <source>
        <dbReference type="Pfam" id="PF05899"/>
    </source>
</evidence>
<comment type="caution">
    <text evidence="3">The sequence shown here is derived from an EMBL/GenBank/DDBJ whole genome shotgun (WGS) entry which is preliminary data.</text>
</comment>
<evidence type="ECO:0000313" key="2">
    <source>
        <dbReference type="EMBL" id="KAA9013968.1"/>
    </source>
</evidence>
<dbReference type="InterPro" id="IPR008579">
    <property type="entry name" value="UGlyAH_Cupin_dom"/>
</dbReference>
<dbReference type="InterPro" id="IPR014710">
    <property type="entry name" value="RmlC-like_jellyroll"/>
</dbReference>
<evidence type="ECO:0000313" key="3">
    <source>
        <dbReference type="EMBL" id="KAA9027124.1"/>
    </source>
</evidence>
<proteinExistence type="predicted"/>
<accession>A0A5J5I0I2</accession>
<dbReference type="Proteomes" id="UP000325933">
    <property type="component" value="Unassembled WGS sequence"/>
</dbReference>
<dbReference type="SUPFAM" id="SSF51182">
    <property type="entry name" value="RmlC-like cupins"/>
    <property type="match status" value="2"/>
</dbReference>
<dbReference type="Pfam" id="PF05899">
    <property type="entry name" value="Cupin_3"/>
    <property type="match status" value="1"/>
</dbReference>
<dbReference type="PANTHER" id="PTHR40943">
    <property type="entry name" value="CYTOPLASMIC PROTEIN-RELATED"/>
    <property type="match status" value="1"/>
</dbReference>
<protein>
    <submittedName>
        <fullName evidence="3">DUF861 domain-containing protein</fullName>
    </submittedName>
</protein>
<gene>
    <name evidence="3" type="ORF">F4U95_17305</name>
    <name evidence="2" type="ORF">F4U96_17180</name>
</gene>
<evidence type="ECO:0000313" key="4">
    <source>
        <dbReference type="Proteomes" id="UP000325933"/>
    </source>
</evidence>
<dbReference type="EMBL" id="VYQA01000014">
    <property type="protein sequence ID" value="KAA9027124.1"/>
    <property type="molecule type" value="Genomic_DNA"/>
</dbReference>
<dbReference type="Proteomes" id="UP000326364">
    <property type="component" value="Unassembled WGS sequence"/>
</dbReference>